<feature type="compositionally biased region" description="Basic residues" evidence="1">
    <location>
        <begin position="10"/>
        <end position="20"/>
    </location>
</feature>
<evidence type="ECO:0000313" key="3">
    <source>
        <dbReference type="Proteomes" id="UP001187682"/>
    </source>
</evidence>
<name>A0AAE8N8G6_9PEZI</name>
<sequence>MTSIEPPKGIIKKNRITGSP</sequence>
<comment type="caution">
    <text evidence="2">The sequence shown here is derived from an EMBL/GenBank/DDBJ whole genome shotgun (WGS) entry which is preliminary data.</text>
</comment>
<dbReference type="Proteomes" id="UP001187682">
    <property type="component" value="Unassembled WGS sequence"/>
</dbReference>
<keyword evidence="3" id="KW-1185">Reference proteome</keyword>
<dbReference type="AlphaFoldDB" id="A0AAE8N8G6"/>
<feature type="region of interest" description="Disordered" evidence="1">
    <location>
        <begin position="1"/>
        <end position="20"/>
    </location>
</feature>
<evidence type="ECO:0000256" key="1">
    <source>
        <dbReference type="SAM" id="MobiDB-lite"/>
    </source>
</evidence>
<organism evidence="2 3">
    <name type="scientific">Cephalotrichum gorgonifer</name>
    <dbReference type="NCBI Taxonomy" id="2041049"/>
    <lineage>
        <taxon>Eukaryota</taxon>
        <taxon>Fungi</taxon>
        <taxon>Dikarya</taxon>
        <taxon>Ascomycota</taxon>
        <taxon>Pezizomycotina</taxon>
        <taxon>Sordariomycetes</taxon>
        <taxon>Hypocreomycetidae</taxon>
        <taxon>Microascales</taxon>
        <taxon>Microascaceae</taxon>
        <taxon>Cephalotrichum</taxon>
    </lineage>
</organism>
<accession>A0AAE8N8G6</accession>
<evidence type="ECO:0000313" key="2">
    <source>
        <dbReference type="EMBL" id="SPO07809.1"/>
    </source>
</evidence>
<protein>
    <submittedName>
        <fullName evidence="2">Uncharacterized protein</fullName>
    </submittedName>
</protein>
<reference evidence="2" key="1">
    <citation type="submission" date="2018-03" db="EMBL/GenBank/DDBJ databases">
        <authorList>
            <person name="Guldener U."/>
        </authorList>
    </citation>
    <scope>NUCLEOTIDE SEQUENCE</scope>
</reference>
<dbReference type="EMBL" id="ONZQ02000046">
    <property type="protein sequence ID" value="SPO07809.1"/>
    <property type="molecule type" value="Genomic_DNA"/>
</dbReference>
<proteinExistence type="predicted"/>
<gene>
    <name evidence="2" type="ORF">DNG_10504</name>
</gene>